<dbReference type="Gene3D" id="3.90.550.10">
    <property type="entry name" value="Spore Coat Polysaccharide Biosynthesis Protein SpsA, Chain A"/>
    <property type="match status" value="1"/>
</dbReference>
<evidence type="ECO:0000256" key="4">
    <source>
        <dbReference type="ARBA" id="ARBA00022679"/>
    </source>
</evidence>
<dbReference type="SUPFAM" id="SSF53448">
    <property type="entry name" value="Nucleotide-diphospho-sugar transferases"/>
    <property type="match status" value="1"/>
</dbReference>
<evidence type="ECO:0000256" key="6">
    <source>
        <dbReference type="ARBA" id="ARBA00023229"/>
    </source>
</evidence>
<comment type="pathway">
    <text evidence="2 7">Isoprenoid biosynthesis; isopentenyl diphosphate biosynthesis via DXP pathway; isopentenyl diphosphate from 1-deoxy-D-xylulose 5-phosphate: step 2/6.</text>
</comment>
<evidence type="ECO:0000256" key="7">
    <source>
        <dbReference type="HAMAP-Rule" id="MF_00108"/>
    </source>
</evidence>
<organism evidence="8 9">
    <name type="scientific">Candidatus Pullilachnospira gallistercoris</name>
    <dbReference type="NCBI Taxonomy" id="2840911"/>
    <lineage>
        <taxon>Bacteria</taxon>
        <taxon>Bacillati</taxon>
        <taxon>Bacillota</taxon>
        <taxon>Clostridia</taxon>
        <taxon>Lachnospirales</taxon>
        <taxon>Lachnospiraceae</taxon>
        <taxon>Lachnospiraceae incertae sedis</taxon>
        <taxon>Candidatus Pullilachnospira</taxon>
    </lineage>
</organism>
<keyword evidence="5 7" id="KW-0548">Nucleotidyltransferase</keyword>
<name>A0A9D1E9C3_9FIRM</name>
<dbReference type="EMBL" id="DVHM01000088">
    <property type="protein sequence ID" value="HIR70725.1"/>
    <property type="molecule type" value="Genomic_DNA"/>
</dbReference>
<dbReference type="FunFam" id="3.90.550.10:FF:000003">
    <property type="entry name" value="2-C-methyl-D-erythritol 4-phosphate cytidylyltransferase"/>
    <property type="match status" value="1"/>
</dbReference>
<comment type="caution">
    <text evidence="8">The sequence shown here is derived from an EMBL/GenBank/DDBJ whole genome shotgun (WGS) entry which is preliminary data.</text>
</comment>
<dbReference type="Proteomes" id="UP000823912">
    <property type="component" value="Unassembled WGS sequence"/>
</dbReference>
<dbReference type="CDD" id="cd02516">
    <property type="entry name" value="CDP-ME_synthetase"/>
    <property type="match status" value="1"/>
</dbReference>
<protein>
    <recommendedName>
        <fullName evidence="7">2-C-methyl-D-erythritol 4-phosphate cytidylyltransferase</fullName>
        <ecNumber evidence="7">2.7.7.60</ecNumber>
    </recommendedName>
    <alternativeName>
        <fullName evidence="7">4-diphosphocytidyl-2C-methyl-D-erythritol synthase</fullName>
    </alternativeName>
    <alternativeName>
        <fullName evidence="7">MEP cytidylyltransferase</fullName>
        <shortName evidence="7">MCT</shortName>
    </alternativeName>
</protein>
<dbReference type="EC" id="2.7.7.60" evidence="7"/>
<comment type="similarity">
    <text evidence="3 7">Belongs to the IspD/TarI cytidylyltransferase family. IspD subfamily.</text>
</comment>
<accession>A0A9D1E9C3</accession>
<reference evidence="8" key="1">
    <citation type="submission" date="2020-10" db="EMBL/GenBank/DDBJ databases">
        <authorList>
            <person name="Gilroy R."/>
        </authorList>
    </citation>
    <scope>NUCLEOTIDE SEQUENCE</scope>
    <source>
        <strain evidence="8">ChiSjej5B23-6657</strain>
    </source>
</reference>
<dbReference type="NCBIfam" id="TIGR00453">
    <property type="entry name" value="ispD"/>
    <property type="match status" value="1"/>
</dbReference>
<feature type="site" description="Transition state stabilizer" evidence="7">
    <location>
        <position position="26"/>
    </location>
</feature>
<comment type="function">
    <text evidence="7">Catalyzes the formation of 4-diphosphocytidyl-2-C-methyl-D-erythritol from CTP and 2-C-methyl-D-erythritol 4-phosphate (MEP).</text>
</comment>
<comment type="catalytic activity">
    <reaction evidence="1 7">
        <text>2-C-methyl-D-erythritol 4-phosphate + CTP + H(+) = 4-CDP-2-C-methyl-D-erythritol + diphosphate</text>
        <dbReference type="Rhea" id="RHEA:13429"/>
        <dbReference type="ChEBI" id="CHEBI:15378"/>
        <dbReference type="ChEBI" id="CHEBI:33019"/>
        <dbReference type="ChEBI" id="CHEBI:37563"/>
        <dbReference type="ChEBI" id="CHEBI:57823"/>
        <dbReference type="ChEBI" id="CHEBI:58262"/>
        <dbReference type="EC" id="2.7.7.60"/>
    </reaction>
</comment>
<evidence type="ECO:0000256" key="3">
    <source>
        <dbReference type="ARBA" id="ARBA00009789"/>
    </source>
</evidence>
<dbReference type="PANTHER" id="PTHR32125:SF4">
    <property type="entry name" value="2-C-METHYL-D-ERYTHRITOL 4-PHOSPHATE CYTIDYLYLTRANSFERASE, CHLOROPLASTIC"/>
    <property type="match status" value="1"/>
</dbReference>
<sequence>MYRDQTFSAVVLAAGSGKRMGTSVAKQYLPLLGKPLMVYALDVFAKSPVDEIILVAAPGETEYCRRQIVEKYGIEKVARIVEGGQERYDSVYAGLQAVTGTYVLIHDSARAFLTGEIVLRAMDAVIACGAAVVAMPVKDTIKEAGADGIVSGTPDRSRLWSVQTPQCFETKLVQNAYGKLMEQEEIHVTDDAMVVEQMTAHPVRLIEGSYENIKVTTPDDLLVGEAILRRREKEAKKV</sequence>
<dbReference type="GO" id="GO:0019288">
    <property type="term" value="P:isopentenyl diphosphate biosynthetic process, methylerythritol 4-phosphate pathway"/>
    <property type="evidence" value="ECO:0007669"/>
    <property type="project" value="UniProtKB-UniRule"/>
</dbReference>
<reference evidence="8" key="2">
    <citation type="journal article" date="2021" name="PeerJ">
        <title>Extensive microbial diversity within the chicken gut microbiome revealed by metagenomics and culture.</title>
        <authorList>
            <person name="Gilroy R."/>
            <person name="Ravi A."/>
            <person name="Getino M."/>
            <person name="Pursley I."/>
            <person name="Horton D.L."/>
            <person name="Alikhan N.F."/>
            <person name="Baker D."/>
            <person name="Gharbi K."/>
            <person name="Hall N."/>
            <person name="Watson M."/>
            <person name="Adriaenssens E.M."/>
            <person name="Foster-Nyarko E."/>
            <person name="Jarju S."/>
            <person name="Secka A."/>
            <person name="Antonio M."/>
            <person name="Oren A."/>
            <person name="Chaudhuri R.R."/>
            <person name="La Ragione R."/>
            <person name="Hildebrand F."/>
            <person name="Pallen M.J."/>
        </authorList>
    </citation>
    <scope>NUCLEOTIDE SEQUENCE</scope>
    <source>
        <strain evidence="8">ChiSjej5B23-6657</strain>
    </source>
</reference>
<dbReference type="HAMAP" id="MF_00108">
    <property type="entry name" value="IspD"/>
    <property type="match status" value="1"/>
</dbReference>
<dbReference type="AlphaFoldDB" id="A0A9D1E9C3"/>
<evidence type="ECO:0000313" key="9">
    <source>
        <dbReference type="Proteomes" id="UP000823912"/>
    </source>
</evidence>
<keyword evidence="4 7" id="KW-0808">Transferase</keyword>
<evidence type="ECO:0000313" key="8">
    <source>
        <dbReference type="EMBL" id="HIR70725.1"/>
    </source>
</evidence>
<dbReference type="Pfam" id="PF01128">
    <property type="entry name" value="IspD"/>
    <property type="match status" value="1"/>
</dbReference>
<evidence type="ECO:0000256" key="5">
    <source>
        <dbReference type="ARBA" id="ARBA00022695"/>
    </source>
</evidence>
<dbReference type="InterPro" id="IPR050088">
    <property type="entry name" value="IspD/TarI_cytidylyltransf_bact"/>
</dbReference>
<dbReference type="InterPro" id="IPR029044">
    <property type="entry name" value="Nucleotide-diphossugar_trans"/>
</dbReference>
<evidence type="ECO:0000256" key="1">
    <source>
        <dbReference type="ARBA" id="ARBA00001282"/>
    </source>
</evidence>
<keyword evidence="6 7" id="KW-0414">Isoprene biosynthesis</keyword>
<dbReference type="InterPro" id="IPR018294">
    <property type="entry name" value="ISPD_synthase_CS"/>
</dbReference>
<dbReference type="PROSITE" id="PS01295">
    <property type="entry name" value="ISPD"/>
    <property type="match status" value="1"/>
</dbReference>
<proteinExistence type="inferred from homology"/>
<evidence type="ECO:0000256" key="2">
    <source>
        <dbReference type="ARBA" id="ARBA00004787"/>
    </source>
</evidence>
<dbReference type="GO" id="GO:0050518">
    <property type="term" value="F:2-C-methyl-D-erythritol 4-phosphate cytidylyltransferase activity"/>
    <property type="evidence" value="ECO:0007669"/>
    <property type="project" value="UniProtKB-UniRule"/>
</dbReference>
<feature type="site" description="Positions MEP for the nucleophilic attack" evidence="7">
    <location>
        <position position="214"/>
    </location>
</feature>
<dbReference type="InterPro" id="IPR001228">
    <property type="entry name" value="IspD"/>
</dbReference>
<dbReference type="InterPro" id="IPR034683">
    <property type="entry name" value="IspD/TarI"/>
</dbReference>
<feature type="site" description="Positions MEP for the nucleophilic attack" evidence="7">
    <location>
        <position position="156"/>
    </location>
</feature>
<dbReference type="PANTHER" id="PTHR32125">
    <property type="entry name" value="2-C-METHYL-D-ERYTHRITOL 4-PHOSPHATE CYTIDYLYLTRANSFERASE, CHLOROPLASTIC"/>
    <property type="match status" value="1"/>
</dbReference>
<gene>
    <name evidence="7 8" type="primary">ispD</name>
    <name evidence="8" type="ORF">IAA55_05540</name>
</gene>
<feature type="site" description="Transition state stabilizer" evidence="7">
    <location>
        <position position="19"/>
    </location>
</feature>